<evidence type="ECO:0000313" key="1">
    <source>
        <dbReference type="EMBL" id="CAD7414174.1"/>
    </source>
</evidence>
<name>A0A7R9DJ08_TIMPO</name>
<dbReference type="EMBL" id="OD007616">
    <property type="protein sequence ID" value="CAD7414174.1"/>
    <property type="molecule type" value="Genomic_DNA"/>
</dbReference>
<dbReference type="AlphaFoldDB" id="A0A7R9DJ08"/>
<organism evidence="1">
    <name type="scientific">Timema poppense</name>
    <name type="common">Walking stick</name>
    <dbReference type="NCBI Taxonomy" id="170557"/>
    <lineage>
        <taxon>Eukaryota</taxon>
        <taxon>Metazoa</taxon>
        <taxon>Ecdysozoa</taxon>
        <taxon>Arthropoda</taxon>
        <taxon>Hexapoda</taxon>
        <taxon>Insecta</taxon>
        <taxon>Pterygota</taxon>
        <taxon>Neoptera</taxon>
        <taxon>Polyneoptera</taxon>
        <taxon>Phasmatodea</taxon>
        <taxon>Timematodea</taxon>
        <taxon>Timematoidea</taxon>
        <taxon>Timematidae</taxon>
        <taxon>Timema</taxon>
    </lineage>
</organism>
<protein>
    <submittedName>
        <fullName evidence="1">Uncharacterized protein</fullName>
    </submittedName>
</protein>
<gene>
    <name evidence="1" type="ORF">TPSB3V08_LOCUS9504</name>
</gene>
<proteinExistence type="predicted"/>
<reference evidence="1" key="1">
    <citation type="submission" date="2020-11" db="EMBL/GenBank/DDBJ databases">
        <authorList>
            <person name="Tran Van P."/>
        </authorList>
    </citation>
    <scope>NUCLEOTIDE SEQUENCE</scope>
</reference>
<sequence length="76" mass="8589">MFGWETPEETHIPEDMSGYLQKTPNSGITITQFNYKVLQSAMKLLGTCKRLSELRARSMVVGSEESRQRQPPIDGS</sequence>
<accession>A0A7R9DJ08</accession>